<dbReference type="Ensembl" id="ENSSMRT00000031803.1">
    <property type="protein sequence ID" value="ENSSMRP00000027216.1"/>
    <property type="gene ID" value="ENSSMRG00000020984.1"/>
</dbReference>
<comment type="similarity">
    <text evidence="2">Belongs to the SLX9 family.</text>
</comment>
<dbReference type="OMA" id="GAKEWAF"/>
<keyword evidence="3" id="KW-0539">Nucleus</keyword>
<keyword evidence="5" id="KW-1185">Reference proteome</keyword>
<accession>A0A8D0E6Z5</accession>
<dbReference type="GeneTree" id="ENSGT00390000015709"/>
<sequence>MVGKLIRQRRRLHQAAPKLPKPGGQWPGEATLSEARGSVAGKDQALFTSNIFAGVKIDPKSLVKKLDTDSGSIISVRKDEDEKTVLSKKEKKKLRRDKWLQKIESIKLAKQQQKAEAKRKSTPVVGDLHPLIDALPELSDLVKFSKTCKQSKVQVKNTTLTNFHQMKSVQKRKVLEEEVAQFHRTISNPLFKASPLAVVGEHLSKKLKQERVAKPF</sequence>
<reference evidence="4" key="2">
    <citation type="submission" date="2025-09" db="UniProtKB">
        <authorList>
            <consortium name="Ensembl"/>
        </authorList>
    </citation>
    <scope>IDENTIFICATION</scope>
</reference>
<proteinExistence type="inferred from homology"/>
<evidence type="ECO:0000313" key="4">
    <source>
        <dbReference type="Ensembl" id="ENSSMRP00000027216.1"/>
    </source>
</evidence>
<dbReference type="AlphaFoldDB" id="A0A8D0E6Z5"/>
<dbReference type="Pfam" id="PF15341">
    <property type="entry name" value="SLX9"/>
    <property type="match status" value="1"/>
</dbReference>
<dbReference type="GO" id="GO:0000462">
    <property type="term" value="P:maturation of SSU-rRNA from tricistronic rRNA transcript (SSU-rRNA, 5.8S rRNA, LSU-rRNA)"/>
    <property type="evidence" value="ECO:0007669"/>
    <property type="project" value="InterPro"/>
</dbReference>
<dbReference type="GO" id="GO:0005730">
    <property type="term" value="C:nucleolus"/>
    <property type="evidence" value="ECO:0007669"/>
    <property type="project" value="UniProtKB-SubCell"/>
</dbReference>
<dbReference type="GO" id="GO:0030688">
    <property type="term" value="C:preribosome, small subunit precursor"/>
    <property type="evidence" value="ECO:0007669"/>
    <property type="project" value="InterPro"/>
</dbReference>
<dbReference type="PANTHER" id="PTHR31109">
    <property type="entry name" value="PROTEIN FAM207A"/>
    <property type="match status" value="1"/>
</dbReference>
<dbReference type="PANTHER" id="PTHR31109:SF2">
    <property type="entry name" value="RIBOSOME BIOGENESIS PROTEIN SLX9 HOMOLOG"/>
    <property type="match status" value="1"/>
</dbReference>
<protein>
    <submittedName>
        <fullName evidence="4">SLX9 ribosome biosis factor</fullName>
    </submittedName>
</protein>
<dbReference type="GO" id="GO:0030686">
    <property type="term" value="C:90S preribosome"/>
    <property type="evidence" value="ECO:0007669"/>
    <property type="project" value="InterPro"/>
</dbReference>
<organism evidence="4 5">
    <name type="scientific">Salvator merianae</name>
    <name type="common">Argentine black and white tegu</name>
    <name type="synonym">Tupinambis merianae</name>
    <dbReference type="NCBI Taxonomy" id="96440"/>
    <lineage>
        <taxon>Eukaryota</taxon>
        <taxon>Metazoa</taxon>
        <taxon>Chordata</taxon>
        <taxon>Craniata</taxon>
        <taxon>Vertebrata</taxon>
        <taxon>Euteleostomi</taxon>
        <taxon>Lepidosauria</taxon>
        <taxon>Squamata</taxon>
        <taxon>Bifurcata</taxon>
        <taxon>Unidentata</taxon>
        <taxon>Episquamata</taxon>
        <taxon>Laterata</taxon>
        <taxon>Teiioidea</taxon>
        <taxon>Teiidae</taxon>
        <taxon>Salvator</taxon>
    </lineage>
</organism>
<evidence type="ECO:0000256" key="1">
    <source>
        <dbReference type="ARBA" id="ARBA00004604"/>
    </source>
</evidence>
<dbReference type="InterPro" id="IPR028160">
    <property type="entry name" value="Slx9-like"/>
</dbReference>
<dbReference type="Proteomes" id="UP000694421">
    <property type="component" value="Unplaced"/>
</dbReference>
<evidence type="ECO:0000313" key="5">
    <source>
        <dbReference type="Proteomes" id="UP000694421"/>
    </source>
</evidence>
<evidence type="ECO:0000256" key="3">
    <source>
        <dbReference type="ARBA" id="ARBA00023242"/>
    </source>
</evidence>
<reference evidence="4" key="1">
    <citation type="submission" date="2025-08" db="UniProtKB">
        <authorList>
            <consortium name="Ensembl"/>
        </authorList>
    </citation>
    <scope>IDENTIFICATION</scope>
</reference>
<comment type="subcellular location">
    <subcellularLocation>
        <location evidence="1">Nucleus</location>
        <location evidence="1">Nucleolus</location>
    </subcellularLocation>
</comment>
<name>A0A8D0E6Z5_SALMN</name>
<evidence type="ECO:0000256" key="2">
    <source>
        <dbReference type="ARBA" id="ARBA00011022"/>
    </source>
</evidence>